<sequence length="553" mass="61598">MKDSDSMKLLADVLSALAFILSEENNESLKYKLVGSQDNLSHYGYEYVRNLAGEVTAEFNSELEHIADKKNILYLAQQIVVFYMKHNDEYKAVDFMLEVGCEHEYVLENLRKENYKEICLYLINRVGNLHEPDDKAALGSLYLVCLKLKDYPSALRIAFCLDSMTFVRTVFKTCDDFKISKQLCFIIARHEKPFQHTEMKFAGLDEILHNAKLSEGYLVLARDIGVMEPKTLGEIYEIDDMVGAGARTDAASDREIFTGIYVNAFINAGFCKDKLMTSETENRHCWLSRNKEDGKMTDVASLGLISLWEVDNGLSQLQKYYDSTETSTLDGALLGIGIINCNVKKRPHLVCASDLLIPYCQKDLPSIKIGAVMGLGIAYVGQQTVVVRGKMSSILQPSKVSLNVMAFIAISLRLVYVGSCNKEVAKSIASVFYGLNNSQLGDSFAQLMILGFGLVYLGKRKKDKRYSDTILQSCGHAGLGNVQHFLDQWEDYLRTDTYEGAAAILGIAMVPMGSPDEELALGLLESLSKSDKLNIRRAIPLALGVLCISNPNV</sequence>
<name>A0AAV3S4I6_LITER</name>
<dbReference type="PANTHER" id="PTHR10943">
    <property type="entry name" value="26S PROTEASOME NON-ATPASE REGULATORY SUBUNIT"/>
    <property type="match status" value="1"/>
</dbReference>
<dbReference type="Gene3D" id="1.25.10.10">
    <property type="entry name" value="Leucine-rich Repeat Variant"/>
    <property type="match status" value="1"/>
</dbReference>
<evidence type="ECO:0000256" key="1">
    <source>
        <dbReference type="ARBA" id="ARBA00022737"/>
    </source>
</evidence>
<dbReference type="Proteomes" id="UP001454036">
    <property type="component" value="Unassembled WGS sequence"/>
</dbReference>
<dbReference type="Pfam" id="PF17781">
    <property type="entry name" value="RPN1_RPN2_N"/>
    <property type="match status" value="1"/>
</dbReference>
<evidence type="ECO:0000259" key="3">
    <source>
        <dbReference type="Pfam" id="PF17781"/>
    </source>
</evidence>
<keyword evidence="2" id="KW-0647">Proteasome</keyword>
<keyword evidence="5" id="KW-1185">Reference proteome</keyword>
<organism evidence="4 5">
    <name type="scientific">Lithospermum erythrorhizon</name>
    <name type="common">Purple gromwell</name>
    <name type="synonym">Lithospermum officinale var. erythrorhizon</name>
    <dbReference type="NCBI Taxonomy" id="34254"/>
    <lineage>
        <taxon>Eukaryota</taxon>
        <taxon>Viridiplantae</taxon>
        <taxon>Streptophyta</taxon>
        <taxon>Embryophyta</taxon>
        <taxon>Tracheophyta</taxon>
        <taxon>Spermatophyta</taxon>
        <taxon>Magnoliopsida</taxon>
        <taxon>eudicotyledons</taxon>
        <taxon>Gunneridae</taxon>
        <taxon>Pentapetalae</taxon>
        <taxon>asterids</taxon>
        <taxon>lamiids</taxon>
        <taxon>Boraginales</taxon>
        <taxon>Boraginaceae</taxon>
        <taxon>Boraginoideae</taxon>
        <taxon>Lithospermeae</taxon>
        <taxon>Lithospermum</taxon>
    </lineage>
</organism>
<dbReference type="InterPro" id="IPR011989">
    <property type="entry name" value="ARM-like"/>
</dbReference>
<evidence type="ECO:0000256" key="2">
    <source>
        <dbReference type="ARBA" id="ARBA00022942"/>
    </source>
</evidence>
<gene>
    <name evidence="4" type="ORF">LIER_34784</name>
</gene>
<dbReference type="PANTHER" id="PTHR10943:SF1">
    <property type="entry name" value="26S PROTEASOME NON-ATPASE REGULATORY SUBUNIT 2"/>
    <property type="match status" value="1"/>
</dbReference>
<evidence type="ECO:0000313" key="4">
    <source>
        <dbReference type="EMBL" id="GAA0187496.1"/>
    </source>
</evidence>
<feature type="domain" description="RPN1 N-terminal" evidence="3">
    <location>
        <begin position="2"/>
        <end position="237"/>
    </location>
</feature>
<dbReference type="GO" id="GO:0008233">
    <property type="term" value="F:peptidase activity"/>
    <property type="evidence" value="ECO:0007669"/>
    <property type="project" value="UniProtKB-KW"/>
</dbReference>
<dbReference type="GO" id="GO:0043161">
    <property type="term" value="P:proteasome-mediated ubiquitin-dependent protein catabolic process"/>
    <property type="evidence" value="ECO:0007669"/>
    <property type="project" value="TreeGrafter"/>
</dbReference>
<proteinExistence type="predicted"/>
<evidence type="ECO:0000313" key="5">
    <source>
        <dbReference type="Proteomes" id="UP001454036"/>
    </source>
</evidence>
<dbReference type="GO" id="GO:0034515">
    <property type="term" value="C:proteasome storage granule"/>
    <property type="evidence" value="ECO:0007669"/>
    <property type="project" value="TreeGrafter"/>
</dbReference>
<dbReference type="InterPro" id="IPR016024">
    <property type="entry name" value="ARM-type_fold"/>
</dbReference>
<dbReference type="SUPFAM" id="SSF48371">
    <property type="entry name" value="ARM repeat"/>
    <property type="match status" value="1"/>
</dbReference>
<accession>A0AAV3S4I6</accession>
<keyword evidence="4" id="KW-0645">Protease</keyword>
<dbReference type="GO" id="GO:0005634">
    <property type="term" value="C:nucleus"/>
    <property type="evidence" value="ECO:0007669"/>
    <property type="project" value="TreeGrafter"/>
</dbReference>
<dbReference type="InterPro" id="IPR040892">
    <property type="entry name" value="RPN1_N"/>
</dbReference>
<protein>
    <submittedName>
        <fullName evidence="4">Protease</fullName>
    </submittedName>
</protein>
<keyword evidence="4" id="KW-0378">Hydrolase</keyword>
<dbReference type="EMBL" id="BAABME010014776">
    <property type="protein sequence ID" value="GAA0187496.1"/>
    <property type="molecule type" value="Genomic_DNA"/>
</dbReference>
<comment type="caution">
    <text evidence="4">The sequence shown here is derived from an EMBL/GenBank/DDBJ whole genome shotgun (WGS) entry which is preliminary data.</text>
</comment>
<reference evidence="4 5" key="1">
    <citation type="submission" date="2024-01" db="EMBL/GenBank/DDBJ databases">
        <title>The complete chloroplast genome sequence of Lithospermum erythrorhizon: insights into the phylogenetic relationship among Boraginaceae species and the maternal lineages of purple gromwells.</title>
        <authorList>
            <person name="Okada T."/>
            <person name="Watanabe K."/>
        </authorList>
    </citation>
    <scope>NUCLEOTIDE SEQUENCE [LARGE SCALE GENOMIC DNA]</scope>
</reference>
<keyword evidence="1" id="KW-0677">Repeat</keyword>
<dbReference type="AlphaFoldDB" id="A0AAV3S4I6"/>
<dbReference type="GO" id="GO:0008540">
    <property type="term" value="C:proteasome regulatory particle, base subcomplex"/>
    <property type="evidence" value="ECO:0007669"/>
    <property type="project" value="TreeGrafter"/>
</dbReference>